<dbReference type="EMBL" id="KZ819602">
    <property type="protein sequence ID" value="PWN36920.1"/>
    <property type="molecule type" value="Genomic_DNA"/>
</dbReference>
<evidence type="ECO:0000256" key="1">
    <source>
        <dbReference type="SAM" id="MobiDB-lite"/>
    </source>
</evidence>
<feature type="region of interest" description="Disordered" evidence="1">
    <location>
        <begin position="1084"/>
        <end position="1166"/>
    </location>
</feature>
<keyword evidence="2" id="KW-0812">Transmembrane</keyword>
<name>A0A316VHC0_9BASI</name>
<dbReference type="AlphaFoldDB" id="A0A316VHC0"/>
<feature type="region of interest" description="Disordered" evidence="1">
    <location>
        <begin position="189"/>
        <end position="238"/>
    </location>
</feature>
<feature type="compositionally biased region" description="Low complexity" evidence="1">
    <location>
        <begin position="1145"/>
        <end position="1166"/>
    </location>
</feature>
<reference evidence="3 4" key="1">
    <citation type="journal article" date="2018" name="Mol. Biol. Evol.">
        <title>Broad Genomic Sampling Reveals a Smut Pathogenic Ancestry of the Fungal Clade Ustilaginomycotina.</title>
        <authorList>
            <person name="Kijpornyongpan T."/>
            <person name="Mondo S.J."/>
            <person name="Barry K."/>
            <person name="Sandor L."/>
            <person name="Lee J."/>
            <person name="Lipzen A."/>
            <person name="Pangilinan J."/>
            <person name="LaButti K."/>
            <person name="Hainaut M."/>
            <person name="Henrissat B."/>
            <person name="Grigoriev I.V."/>
            <person name="Spatafora J.W."/>
            <person name="Aime M.C."/>
        </authorList>
    </citation>
    <scope>NUCLEOTIDE SEQUENCE [LARGE SCALE GENOMIC DNA]</scope>
    <source>
        <strain evidence="3 4">MCA 3882</strain>
    </source>
</reference>
<feature type="compositionally biased region" description="Basic and acidic residues" evidence="1">
    <location>
        <begin position="307"/>
        <end position="327"/>
    </location>
</feature>
<feature type="compositionally biased region" description="Low complexity" evidence="1">
    <location>
        <begin position="140"/>
        <end position="161"/>
    </location>
</feature>
<feature type="compositionally biased region" description="Low complexity" evidence="1">
    <location>
        <begin position="540"/>
        <end position="549"/>
    </location>
</feature>
<dbReference type="RefSeq" id="XP_025357222.1">
    <property type="nucleotide sequence ID" value="XM_025502924.1"/>
</dbReference>
<organism evidence="3 4">
    <name type="scientific">Meira miltonrushii</name>
    <dbReference type="NCBI Taxonomy" id="1280837"/>
    <lineage>
        <taxon>Eukaryota</taxon>
        <taxon>Fungi</taxon>
        <taxon>Dikarya</taxon>
        <taxon>Basidiomycota</taxon>
        <taxon>Ustilaginomycotina</taxon>
        <taxon>Exobasidiomycetes</taxon>
        <taxon>Exobasidiales</taxon>
        <taxon>Brachybasidiaceae</taxon>
        <taxon>Meira</taxon>
    </lineage>
</organism>
<evidence type="ECO:0000256" key="2">
    <source>
        <dbReference type="SAM" id="Phobius"/>
    </source>
</evidence>
<feature type="region of interest" description="Disordered" evidence="1">
    <location>
        <begin position="696"/>
        <end position="929"/>
    </location>
</feature>
<protein>
    <submittedName>
        <fullName evidence="3">Uncharacterized protein</fullName>
    </submittedName>
</protein>
<feature type="compositionally biased region" description="Basic residues" evidence="1">
    <location>
        <begin position="428"/>
        <end position="437"/>
    </location>
</feature>
<feature type="compositionally biased region" description="Polar residues" evidence="1">
    <location>
        <begin position="646"/>
        <end position="664"/>
    </location>
</feature>
<feature type="compositionally biased region" description="Polar residues" evidence="1">
    <location>
        <begin position="804"/>
        <end position="815"/>
    </location>
</feature>
<feature type="compositionally biased region" description="Low complexity" evidence="1">
    <location>
        <begin position="911"/>
        <end position="924"/>
    </location>
</feature>
<feature type="region of interest" description="Disordered" evidence="1">
    <location>
        <begin position="944"/>
        <end position="1070"/>
    </location>
</feature>
<feature type="compositionally biased region" description="Polar residues" evidence="1">
    <location>
        <begin position="1121"/>
        <end position="1143"/>
    </location>
</feature>
<gene>
    <name evidence="3" type="ORF">FA14DRAFT_8034</name>
</gene>
<feature type="compositionally biased region" description="Basic and acidic residues" evidence="1">
    <location>
        <begin position="206"/>
        <end position="216"/>
    </location>
</feature>
<dbReference type="Proteomes" id="UP000245771">
    <property type="component" value="Unassembled WGS sequence"/>
</dbReference>
<feature type="compositionally biased region" description="Polar residues" evidence="1">
    <location>
        <begin position="224"/>
        <end position="235"/>
    </location>
</feature>
<feature type="compositionally biased region" description="Low complexity" evidence="1">
    <location>
        <begin position="498"/>
        <end position="510"/>
    </location>
</feature>
<accession>A0A316VHC0</accession>
<dbReference type="GeneID" id="37024705"/>
<keyword evidence="4" id="KW-1185">Reference proteome</keyword>
<feature type="region of interest" description="Disordered" evidence="1">
    <location>
        <begin position="624"/>
        <end position="670"/>
    </location>
</feature>
<evidence type="ECO:0000313" key="4">
    <source>
        <dbReference type="Proteomes" id="UP000245771"/>
    </source>
</evidence>
<dbReference type="InParanoid" id="A0A316VHC0"/>
<feature type="compositionally biased region" description="Low complexity" evidence="1">
    <location>
        <begin position="949"/>
        <end position="994"/>
    </location>
</feature>
<keyword evidence="2" id="KW-1133">Transmembrane helix</keyword>
<feature type="compositionally biased region" description="Polar residues" evidence="1">
    <location>
        <begin position="823"/>
        <end position="834"/>
    </location>
</feature>
<proteinExistence type="predicted"/>
<feature type="compositionally biased region" description="Polar residues" evidence="1">
    <location>
        <begin position="377"/>
        <end position="388"/>
    </location>
</feature>
<feature type="compositionally biased region" description="Low complexity" evidence="1">
    <location>
        <begin position="835"/>
        <end position="862"/>
    </location>
</feature>
<feature type="region of interest" description="Disordered" evidence="1">
    <location>
        <begin position="118"/>
        <end position="170"/>
    </location>
</feature>
<feature type="compositionally biased region" description="Polar residues" evidence="1">
    <location>
        <begin position="769"/>
        <end position="788"/>
    </location>
</feature>
<evidence type="ECO:0000313" key="3">
    <source>
        <dbReference type="EMBL" id="PWN36920.1"/>
    </source>
</evidence>
<feature type="region of interest" description="Disordered" evidence="1">
    <location>
        <begin position="417"/>
        <end position="559"/>
    </location>
</feature>
<feature type="region of interest" description="Disordered" evidence="1">
    <location>
        <begin position="307"/>
        <end position="388"/>
    </location>
</feature>
<feature type="compositionally biased region" description="Polar residues" evidence="1">
    <location>
        <begin position="337"/>
        <end position="350"/>
    </location>
</feature>
<feature type="compositionally biased region" description="Low complexity" evidence="1">
    <location>
        <begin position="696"/>
        <end position="708"/>
    </location>
</feature>
<feature type="compositionally biased region" description="Polar residues" evidence="1">
    <location>
        <begin position="1059"/>
        <end position="1070"/>
    </location>
</feature>
<sequence length="1166" mass="129614">MAIQKHILVLHKRKKQNANAMWVMVLGCLTLCSMTTLCLLFNDWSLLPQAYNPKPLILGEALFDLSPDLFPIHHPEIGKWDKAVNETKKRTIQLVKRCNDSSCLSLLNLFREEKNDHRRLTDGSSIEQMQGQEERSMFPSSSGLDSSRSTTTDSTDASLQSESETNSPSTKKRLLDFITVLMRKRSTNDDARPTFKMQKSLSLGSSERKEAKEMKERKKLLQVMPTQSEPSSPTSAERFFEVESKPRKSILIKSKSRKRFRPKEHVSFAVQERVQTIRNRVSPKRNILYNAESGQMRTDLKPDMITQDDHASEKKSSQSHNDKDRLVKRSGLPPLAATNQDNAYSLSQFESDWHGDPNRRIRTSRRSSRPNSPAASQNESPGRSIDSTFHVGQSRRASYNDVHDLLSLHRNIAEQDDVPLSQYDTGRHARPSSRRMARTPSPKPSPSMASEGRTVERGSPAHAISPYHEKIKVEGGPGRGRRHSFDSVSEGLDKLGDSSPSTPSSPFSPFAEARKSSVRSRESPRARRVSFEGTDDYRSRGSSSSPRIVSNRREGHTEGLLDALHISSVEKRKKEHFQKRSEFGEEASQAMKRCFGSDCLSSLKPKDKLDDVELLPLKSKNLENRKSKLSKSSSIPPQSDVEMNAPQRQTFSSSTRAQSPLSSANRDRDLRKYTLMKNVLSPTQAIKLVKRGISSDEGSIKSHSSISSEKQASPRLPKSILRTKDRTKNENSQLRRVTFSEETKFTTSNKPRPSFRRSGSSSSKHRMLYSTSKQPRRSSTLPQRSSTFDGRIKAMRISDPALSGSVQATTSTELNRSARRPYVSSNTRFTSQKGRSSSSIVRRSDRTSTVSSQNIDSQSSASDETLSRNNSSGSNFSKRAESIHSPTKSSLRPKDAPRTKAKKHVTFGGESSIDIPDQPSSPRSPTKHVTDMFATKPTVLYDASKQHQTTTSSTSLHVQPSVSPSTTSISSKSYGSRSSRPSTSSSHSTSYGSRTKSRDLMSNLKSGRKYYKRDLLEKRAKKRKLRTVPSSESFIHTADHHARYGASTSAAAPTKKMKQQPQLSATTSDLSPSKLGFAGLHITSNAGSLSTSSRDSVSSRQLQRSDSLRSTGSSSFRRLDSSPQHFHTSPQVSRPGSPASPSAQHGEWWTGGHSGTSSSGGVPFVY</sequence>
<dbReference type="PROSITE" id="PS51257">
    <property type="entry name" value="PROKAR_LIPOPROTEIN"/>
    <property type="match status" value="1"/>
</dbReference>
<feature type="compositionally biased region" description="Low complexity" evidence="1">
    <location>
        <begin position="1088"/>
        <end position="1116"/>
    </location>
</feature>
<feature type="transmembrane region" description="Helical" evidence="2">
    <location>
        <begin position="21"/>
        <end position="42"/>
    </location>
</feature>
<feature type="compositionally biased region" description="Polar residues" evidence="1">
    <location>
        <begin position="122"/>
        <end position="131"/>
    </location>
</feature>
<keyword evidence="2" id="KW-0472">Membrane</keyword>
<feature type="compositionally biased region" description="Polar residues" evidence="1">
    <location>
        <begin position="863"/>
        <end position="877"/>
    </location>
</feature>
<feature type="compositionally biased region" description="Basic and acidic residues" evidence="1">
    <location>
        <begin position="512"/>
        <end position="525"/>
    </location>
</feature>